<reference evidence="3" key="1">
    <citation type="submission" date="2009-09" db="EMBL/GenBank/DDBJ databases">
        <title>The complete chromosome of Sebaldella termitidis ATCC 33386.</title>
        <authorList>
            <consortium name="US DOE Joint Genome Institute (JGI-PGF)"/>
            <person name="Lucas S."/>
            <person name="Copeland A."/>
            <person name="Lapidus A."/>
            <person name="Glavina del Rio T."/>
            <person name="Dalin E."/>
            <person name="Tice H."/>
            <person name="Bruce D."/>
            <person name="Goodwin L."/>
            <person name="Pitluck S."/>
            <person name="Kyrpides N."/>
            <person name="Mavromatis K."/>
            <person name="Ivanova N."/>
            <person name="Mikhailova N."/>
            <person name="Sims D."/>
            <person name="Meincke L."/>
            <person name="Brettin T."/>
            <person name="Detter J.C."/>
            <person name="Han C."/>
            <person name="Larimer F."/>
            <person name="Land M."/>
            <person name="Hauser L."/>
            <person name="Markowitz V."/>
            <person name="Cheng J.F."/>
            <person name="Hugenholtz P."/>
            <person name="Woyke T."/>
            <person name="Wu D."/>
            <person name="Eisen J.A."/>
        </authorList>
    </citation>
    <scope>NUCLEOTIDE SEQUENCE [LARGE SCALE GENOMIC DNA]</scope>
    <source>
        <strain evidence="3">ATCC 33386 / NCTC 11300</strain>
    </source>
</reference>
<dbReference type="Proteomes" id="UP000000845">
    <property type="component" value="Chromosome"/>
</dbReference>
<proteinExistence type="predicted"/>
<accession>D1AL31</accession>
<dbReference type="AlphaFoldDB" id="D1AL31"/>
<keyword evidence="1" id="KW-0812">Transmembrane</keyword>
<evidence type="ECO:0000256" key="1">
    <source>
        <dbReference type="SAM" id="Phobius"/>
    </source>
</evidence>
<keyword evidence="3" id="KW-1185">Reference proteome</keyword>
<gene>
    <name evidence="2" type="ordered locus">Sterm_2320</name>
</gene>
<organism evidence="2 3">
    <name type="scientific">Sebaldella termitidis (strain ATCC 33386 / NCTC 11300)</name>
    <dbReference type="NCBI Taxonomy" id="526218"/>
    <lineage>
        <taxon>Bacteria</taxon>
        <taxon>Fusobacteriati</taxon>
        <taxon>Fusobacteriota</taxon>
        <taxon>Fusobacteriia</taxon>
        <taxon>Fusobacteriales</taxon>
        <taxon>Leptotrichiaceae</taxon>
        <taxon>Sebaldella</taxon>
    </lineage>
</organism>
<feature type="transmembrane region" description="Helical" evidence="1">
    <location>
        <begin position="104"/>
        <end position="122"/>
    </location>
</feature>
<dbReference type="RefSeq" id="WP_012861768.1">
    <property type="nucleotide sequence ID" value="NC_013517.1"/>
</dbReference>
<keyword evidence="1" id="KW-0472">Membrane</keyword>
<dbReference type="KEGG" id="str:Sterm_2320"/>
<dbReference type="HOGENOM" id="CLU_1915649_0_0_0"/>
<sequence>MKGKKVITDLKSVEEVKNRIINNITYYNGRIINEEENSFTFKKPMWTSKANPLRSVNRGEVRIYKEPVGVTVEYDVSGNEIIDILGIFLAVIIVLRALTDDIKSGLFVMAAVLAGLPLIMLIERYRISKLFE</sequence>
<evidence type="ECO:0000313" key="3">
    <source>
        <dbReference type="Proteomes" id="UP000000845"/>
    </source>
</evidence>
<evidence type="ECO:0000313" key="2">
    <source>
        <dbReference type="EMBL" id="ACZ09174.1"/>
    </source>
</evidence>
<reference evidence="2 3" key="2">
    <citation type="journal article" date="2010" name="Stand. Genomic Sci.">
        <title>Complete genome sequence of Sebaldella termitidis type strain (NCTC 11300).</title>
        <authorList>
            <person name="Harmon-Smith M."/>
            <person name="Celia L."/>
            <person name="Chertkov O."/>
            <person name="Lapidus A."/>
            <person name="Copeland A."/>
            <person name="Glavina Del Rio T."/>
            <person name="Nolan M."/>
            <person name="Lucas S."/>
            <person name="Tice H."/>
            <person name="Cheng J.F."/>
            <person name="Han C."/>
            <person name="Detter J.C."/>
            <person name="Bruce D."/>
            <person name="Goodwin L."/>
            <person name="Pitluck S."/>
            <person name="Pati A."/>
            <person name="Liolios K."/>
            <person name="Ivanova N."/>
            <person name="Mavromatis K."/>
            <person name="Mikhailova N."/>
            <person name="Chen A."/>
            <person name="Palaniappan K."/>
            <person name="Land M."/>
            <person name="Hauser L."/>
            <person name="Chang Y.J."/>
            <person name="Jeffries C.D."/>
            <person name="Brettin T."/>
            <person name="Goker M."/>
            <person name="Beck B."/>
            <person name="Bristow J."/>
            <person name="Eisen J.A."/>
            <person name="Markowitz V."/>
            <person name="Hugenholtz P."/>
            <person name="Kyrpides N.C."/>
            <person name="Klenk H.P."/>
            <person name="Chen F."/>
        </authorList>
    </citation>
    <scope>NUCLEOTIDE SEQUENCE [LARGE SCALE GENOMIC DNA]</scope>
    <source>
        <strain evidence="3">ATCC 33386 / NCTC 11300</strain>
    </source>
</reference>
<protein>
    <submittedName>
        <fullName evidence="2">Uncharacterized protein</fullName>
    </submittedName>
</protein>
<name>D1AL31_SEBTE</name>
<dbReference type="STRING" id="526218.Sterm_2320"/>
<feature type="transmembrane region" description="Helical" evidence="1">
    <location>
        <begin position="81"/>
        <end position="98"/>
    </location>
</feature>
<dbReference type="EMBL" id="CP001739">
    <property type="protein sequence ID" value="ACZ09174.1"/>
    <property type="molecule type" value="Genomic_DNA"/>
</dbReference>
<keyword evidence="1" id="KW-1133">Transmembrane helix</keyword>